<dbReference type="SUPFAM" id="SSF47413">
    <property type="entry name" value="lambda repressor-like DNA-binding domains"/>
    <property type="match status" value="1"/>
</dbReference>
<protein>
    <submittedName>
        <fullName evidence="1">Uncharacterized protein</fullName>
    </submittedName>
</protein>
<organism evidence="1 2">
    <name type="scientific">Imperialibacter roseus</name>
    <dbReference type="NCBI Taxonomy" id="1324217"/>
    <lineage>
        <taxon>Bacteria</taxon>
        <taxon>Pseudomonadati</taxon>
        <taxon>Bacteroidota</taxon>
        <taxon>Cytophagia</taxon>
        <taxon>Cytophagales</taxon>
        <taxon>Flammeovirgaceae</taxon>
        <taxon>Imperialibacter</taxon>
    </lineage>
</organism>
<dbReference type="EMBL" id="CP136051">
    <property type="protein sequence ID" value="WOK04808.1"/>
    <property type="molecule type" value="Genomic_DNA"/>
</dbReference>
<dbReference type="RefSeq" id="WP_317487608.1">
    <property type="nucleotide sequence ID" value="NZ_CP136051.1"/>
</dbReference>
<name>A0ABZ0IJZ8_9BACT</name>
<sequence>MSLFFRTGQLEDYANNPDPQPELRILDFVKMYLEVLNISKRSLAQYFEMQDGNLHKYLSWDRKLNAEIAMKLSSFSHTQPEQWFAIQIKNELSALRRDKKATEKFKTEKFKKYGYENLVDI</sequence>
<accession>A0ABZ0IJZ8</accession>
<dbReference type="InterPro" id="IPR010982">
    <property type="entry name" value="Lambda_DNA-bd_dom_sf"/>
</dbReference>
<keyword evidence="2" id="KW-1185">Reference proteome</keyword>
<proteinExistence type="predicted"/>
<dbReference type="Gene3D" id="1.10.260.40">
    <property type="entry name" value="lambda repressor-like DNA-binding domains"/>
    <property type="match status" value="1"/>
</dbReference>
<dbReference type="Proteomes" id="UP001302349">
    <property type="component" value="Chromosome"/>
</dbReference>
<gene>
    <name evidence="1" type="ORF">RT717_17130</name>
</gene>
<evidence type="ECO:0000313" key="1">
    <source>
        <dbReference type="EMBL" id="WOK04808.1"/>
    </source>
</evidence>
<reference evidence="1 2" key="1">
    <citation type="journal article" date="2023" name="Microbiol. Resour. Announc.">
        <title>Complete Genome Sequence of Imperialibacter roseus strain P4T.</title>
        <authorList>
            <person name="Tizabi D.R."/>
            <person name="Bachvaroff T."/>
            <person name="Hill R.T."/>
        </authorList>
    </citation>
    <scope>NUCLEOTIDE SEQUENCE [LARGE SCALE GENOMIC DNA]</scope>
    <source>
        <strain evidence="1 2">P4T</strain>
    </source>
</reference>
<evidence type="ECO:0000313" key="2">
    <source>
        <dbReference type="Proteomes" id="UP001302349"/>
    </source>
</evidence>